<dbReference type="EC" id="3.1.3.18" evidence="6 13"/>
<dbReference type="EMBL" id="PDOC01000016">
    <property type="protein sequence ID" value="PIL43125.1"/>
    <property type="molecule type" value="Genomic_DNA"/>
</dbReference>
<dbReference type="InterPro" id="IPR023198">
    <property type="entry name" value="PGP-like_dom2"/>
</dbReference>
<dbReference type="OrthoDB" id="9807630at2"/>
<comment type="caution">
    <text evidence="14">The sequence shown here is derived from an EMBL/GenBank/DDBJ whole genome shotgun (WGS) entry which is preliminary data.</text>
</comment>
<evidence type="ECO:0000256" key="6">
    <source>
        <dbReference type="ARBA" id="ARBA00013078"/>
    </source>
</evidence>
<dbReference type="PANTHER" id="PTHR43434:SF1">
    <property type="entry name" value="PHOSPHOGLYCOLATE PHOSPHATASE"/>
    <property type="match status" value="1"/>
</dbReference>
<evidence type="ECO:0000256" key="12">
    <source>
        <dbReference type="ARBA" id="ARBA00059247"/>
    </source>
</evidence>
<organism evidence="14 15">
    <name type="scientific">Massilia eurypsychrophila</name>
    <dbReference type="NCBI Taxonomy" id="1485217"/>
    <lineage>
        <taxon>Bacteria</taxon>
        <taxon>Pseudomonadati</taxon>
        <taxon>Pseudomonadota</taxon>
        <taxon>Betaproteobacteria</taxon>
        <taxon>Burkholderiales</taxon>
        <taxon>Oxalobacteraceae</taxon>
        <taxon>Telluria group</taxon>
        <taxon>Massilia</taxon>
    </lineage>
</organism>
<dbReference type="NCBIfam" id="TIGR01549">
    <property type="entry name" value="HAD-SF-IA-v1"/>
    <property type="match status" value="1"/>
</dbReference>
<dbReference type="InterPro" id="IPR006439">
    <property type="entry name" value="HAD-SF_hydro_IA"/>
</dbReference>
<dbReference type="Proteomes" id="UP000230390">
    <property type="component" value="Unassembled WGS sequence"/>
</dbReference>
<comment type="function">
    <text evidence="12 13">Specifically catalyzes the dephosphorylation of 2-phosphoglycolate. Is involved in the dissimilation of the intracellular 2-phosphoglycolate formed during the DNA repair of 3'-phosphoglycolate ends, a major class of DNA lesions induced by oxidative stress.</text>
</comment>
<dbReference type="UniPathway" id="UPA00865">
    <property type="reaction ID" value="UER00834"/>
</dbReference>
<feature type="binding site" evidence="13">
    <location>
        <position position="19"/>
    </location>
    <ligand>
        <name>Mg(2+)</name>
        <dbReference type="ChEBI" id="CHEBI:18420"/>
    </ligand>
</feature>
<evidence type="ECO:0000256" key="10">
    <source>
        <dbReference type="ARBA" id="ARBA00022842"/>
    </source>
</evidence>
<evidence type="ECO:0000256" key="3">
    <source>
        <dbReference type="ARBA" id="ARBA00004818"/>
    </source>
</evidence>
<dbReference type="GO" id="GO:0005829">
    <property type="term" value="C:cytosol"/>
    <property type="evidence" value="ECO:0007669"/>
    <property type="project" value="TreeGrafter"/>
</dbReference>
<dbReference type="Gene3D" id="1.10.150.240">
    <property type="entry name" value="Putative phosphatase, domain 2"/>
    <property type="match status" value="1"/>
</dbReference>
<keyword evidence="8 13" id="KW-0479">Metal-binding</keyword>
<dbReference type="Gene3D" id="3.40.50.1000">
    <property type="entry name" value="HAD superfamily/HAD-like"/>
    <property type="match status" value="1"/>
</dbReference>
<dbReference type="GO" id="GO:0019253">
    <property type="term" value="P:reductive pentose-phosphate cycle"/>
    <property type="evidence" value="ECO:0007669"/>
    <property type="project" value="UniProtKB-KW"/>
</dbReference>
<comment type="pathway">
    <text evidence="3 13">Organic acid metabolism; glycolate biosynthesis; glycolate from 2-phosphoglycolate: step 1/1.</text>
</comment>
<dbReference type="GO" id="GO:0008967">
    <property type="term" value="F:phosphoglycolate phosphatase activity"/>
    <property type="evidence" value="ECO:0007669"/>
    <property type="project" value="UniProtKB-UniRule"/>
</dbReference>
<comment type="cofactor">
    <cofactor evidence="2 13">
        <name>Mg(2+)</name>
        <dbReference type="ChEBI" id="CHEBI:18420"/>
    </cofactor>
</comment>
<dbReference type="InterPro" id="IPR023214">
    <property type="entry name" value="HAD_sf"/>
</dbReference>
<keyword evidence="9 13" id="KW-0378">Hydrolase</keyword>
<dbReference type="FunFam" id="3.40.50.1000:FF:000022">
    <property type="entry name" value="Phosphoglycolate phosphatase"/>
    <property type="match status" value="1"/>
</dbReference>
<evidence type="ECO:0000256" key="4">
    <source>
        <dbReference type="ARBA" id="ARBA00006171"/>
    </source>
</evidence>
<evidence type="ECO:0000313" key="15">
    <source>
        <dbReference type="Proteomes" id="UP000230390"/>
    </source>
</evidence>
<sequence>MFTNFNNARQGAIRGVIVDLDGTMLDTVPDFHVAINRMRAEFELAAIGQERIQNMVGKGSENLIRSVLAVDFDQAGVERHFVQAMEAYQRHYLAINGDHSALYDGVIEGLEAMRAMGLRMACVTNKPIAFAAPLLAKKCLAPYFEVVYGGECLPRKKPHPMPLLQVCADFALEPAEVVAIGDSSNDAEAARAAGCFVLTVPYGYNHGQAIQETDSDGIVSSLLEAATLISTHNRTAN</sequence>
<evidence type="ECO:0000256" key="11">
    <source>
        <dbReference type="ARBA" id="ARBA00023277"/>
    </source>
</evidence>
<evidence type="ECO:0000256" key="13">
    <source>
        <dbReference type="HAMAP-Rule" id="MF_00495"/>
    </source>
</evidence>
<evidence type="ECO:0000313" key="14">
    <source>
        <dbReference type="EMBL" id="PIL43125.1"/>
    </source>
</evidence>
<proteinExistence type="inferred from homology"/>
<comment type="catalytic activity">
    <reaction evidence="1 13">
        <text>2-phosphoglycolate + H2O = glycolate + phosphate</text>
        <dbReference type="Rhea" id="RHEA:14369"/>
        <dbReference type="ChEBI" id="CHEBI:15377"/>
        <dbReference type="ChEBI" id="CHEBI:29805"/>
        <dbReference type="ChEBI" id="CHEBI:43474"/>
        <dbReference type="ChEBI" id="CHEBI:58033"/>
        <dbReference type="EC" id="3.1.3.18"/>
    </reaction>
</comment>
<name>A0A2G8TAQ1_9BURK</name>
<dbReference type="SFLD" id="SFLDG01129">
    <property type="entry name" value="C1.5:_HAD__Beta-PGM__Phosphata"/>
    <property type="match status" value="1"/>
</dbReference>
<dbReference type="NCBIfam" id="NF009695">
    <property type="entry name" value="PRK13222.1-2"/>
    <property type="match status" value="1"/>
</dbReference>
<evidence type="ECO:0000256" key="5">
    <source>
        <dbReference type="ARBA" id="ARBA00011233"/>
    </source>
</evidence>
<accession>A0A2G8TAQ1</accession>
<protein>
    <recommendedName>
        <fullName evidence="6 13">Phosphoglycolate phosphatase</fullName>
        <shortName evidence="13">PGP</shortName>
        <shortName evidence="13">PGPase</shortName>
        <ecNumber evidence="6 13">3.1.3.18</ecNumber>
    </recommendedName>
</protein>
<feature type="binding site" evidence="13">
    <location>
        <position position="182"/>
    </location>
    <ligand>
        <name>Mg(2+)</name>
        <dbReference type="ChEBI" id="CHEBI:18420"/>
    </ligand>
</feature>
<dbReference type="NCBIfam" id="TIGR01449">
    <property type="entry name" value="PGP_bact"/>
    <property type="match status" value="1"/>
</dbReference>
<feature type="binding site" evidence="13">
    <location>
        <position position="21"/>
    </location>
    <ligand>
        <name>Mg(2+)</name>
        <dbReference type="ChEBI" id="CHEBI:18420"/>
    </ligand>
</feature>
<dbReference type="AlphaFoldDB" id="A0A2G8TAQ1"/>
<dbReference type="SFLD" id="SFLDS00003">
    <property type="entry name" value="Haloacid_Dehalogenase"/>
    <property type="match status" value="1"/>
</dbReference>
<dbReference type="PANTHER" id="PTHR43434">
    <property type="entry name" value="PHOSPHOGLYCOLATE PHOSPHATASE"/>
    <property type="match status" value="1"/>
</dbReference>
<keyword evidence="7" id="KW-0113">Calvin cycle</keyword>
<evidence type="ECO:0000256" key="2">
    <source>
        <dbReference type="ARBA" id="ARBA00001946"/>
    </source>
</evidence>
<dbReference type="GO" id="GO:0006281">
    <property type="term" value="P:DNA repair"/>
    <property type="evidence" value="ECO:0007669"/>
    <property type="project" value="TreeGrafter"/>
</dbReference>
<comment type="similarity">
    <text evidence="4 13">Belongs to the HAD-like hydrolase superfamily. CbbY/CbbZ/Gph/YieH family.</text>
</comment>
<feature type="active site" description="Nucleophile" evidence="13">
    <location>
        <position position="19"/>
    </location>
</feature>
<keyword evidence="11 13" id="KW-0119">Carbohydrate metabolism</keyword>
<dbReference type="RefSeq" id="WP_099791550.1">
    <property type="nucleotide sequence ID" value="NZ_JBHLYV010000095.1"/>
</dbReference>
<dbReference type="NCBIfam" id="TIGR01509">
    <property type="entry name" value="HAD-SF-IA-v3"/>
    <property type="match status" value="1"/>
</dbReference>
<dbReference type="InterPro" id="IPR050155">
    <property type="entry name" value="HAD-like_hydrolase_sf"/>
</dbReference>
<dbReference type="GO" id="GO:0046295">
    <property type="term" value="P:glycolate biosynthetic process"/>
    <property type="evidence" value="ECO:0007669"/>
    <property type="project" value="UniProtKB-UniRule"/>
</dbReference>
<dbReference type="InterPro" id="IPR036412">
    <property type="entry name" value="HAD-like_sf"/>
</dbReference>
<evidence type="ECO:0000256" key="1">
    <source>
        <dbReference type="ARBA" id="ARBA00000830"/>
    </source>
</evidence>
<keyword evidence="10 13" id="KW-0460">Magnesium</keyword>
<keyword evidence="15" id="KW-1185">Reference proteome</keyword>
<dbReference type="Pfam" id="PF13419">
    <property type="entry name" value="HAD_2"/>
    <property type="match status" value="1"/>
</dbReference>
<evidence type="ECO:0000256" key="9">
    <source>
        <dbReference type="ARBA" id="ARBA00022801"/>
    </source>
</evidence>
<reference evidence="14 15" key="1">
    <citation type="submission" date="2017-10" db="EMBL/GenBank/DDBJ databases">
        <title>Massilia psychrophilum sp. nov., a novel purple-pigmented bacterium isolated from Tianshan glacier, Xinjiang Municipality, China.</title>
        <authorList>
            <person name="Wang H."/>
        </authorList>
    </citation>
    <scope>NUCLEOTIDE SEQUENCE [LARGE SCALE GENOMIC DNA]</scope>
    <source>
        <strain evidence="14 15">JCM 30074</strain>
    </source>
</reference>
<comment type="subunit">
    <text evidence="5">Homotrimer.</text>
</comment>
<evidence type="ECO:0000256" key="7">
    <source>
        <dbReference type="ARBA" id="ARBA00022567"/>
    </source>
</evidence>
<dbReference type="HAMAP" id="MF_00495">
    <property type="entry name" value="GPH_hydrolase_bact"/>
    <property type="match status" value="1"/>
</dbReference>
<evidence type="ECO:0000256" key="8">
    <source>
        <dbReference type="ARBA" id="ARBA00022723"/>
    </source>
</evidence>
<dbReference type="GO" id="GO:0046872">
    <property type="term" value="F:metal ion binding"/>
    <property type="evidence" value="ECO:0007669"/>
    <property type="project" value="UniProtKB-KW"/>
</dbReference>
<dbReference type="SFLD" id="SFLDG01135">
    <property type="entry name" value="C1.5.6:_HAD__Beta-PGM__Phospha"/>
    <property type="match status" value="1"/>
</dbReference>
<gene>
    <name evidence="14" type="ORF">CR105_20205</name>
</gene>
<dbReference type="InterPro" id="IPR037512">
    <property type="entry name" value="PGPase_prok"/>
</dbReference>
<dbReference type="SUPFAM" id="SSF56784">
    <property type="entry name" value="HAD-like"/>
    <property type="match status" value="1"/>
</dbReference>
<dbReference type="InterPro" id="IPR041492">
    <property type="entry name" value="HAD_2"/>
</dbReference>